<dbReference type="AlphaFoldDB" id="A0A484M5Q3"/>
<proteinExistence type="predicted"/>
<sequence>MFGARTHKRCTCALRMFTQLLYSGLVEKTKPNGDLIFFKIYVIALSVYAGVHLFLSFLLQIPTCHRLTNQCDQWLLIRFVKWMHQEHYYVGRGMYERTSSFTKLE</sequence>
<name>A0A484M5Q3_9ASTE</name>
<organism evidence="2 3">
    <name type="scientific">Cuscuta campestris</name>
    <dbReference type="NCBI Taxonomy" id="132261"/>
    <lineage>
        <taxon>Eukaryota</taxon>
        <taxon>Viridiplantae</taxon>
        <taxon>Streptophyta</taxon>
        <taxon>Embryophyta</taxon>
        <taxon>Tracheophyta</taxon>
        <taxon>Spermatophyta</taxon>
        <taxon>Magnoliopsida</taxon>
        <taxon>eudicotyledons</taxon>
        <taxon>Gunneridae</taxon>
        <taxon>Pentapetalae</taxon>
        <taxon>asterids</taxon>
        <taxon>lamiids</taxon>
        <taxon>Solanales</taxon>
        <taxon>Convolvulaceae</taxon>
        <taxon>Cuscuteae</taxon>
        <taxon>Cuscuta</taxon>
        <taxon>Cuscuta subgen. Grammica</taxon>
        <taxon>Cuscuta sect. Cleistogrammica</taxon>
    </lineage>
</organism>
<gene>
    <name evidence="2" type="ORF">CCAM_LOCUS25691</name>
</gene>
<evidence type="ECO:0000313" key="3">
    <source>
        <dbReference type="Proteomes" id="UP000595140"/>
    </source>
</evidence>
<evidence type="ECO:0000313" key="2">
    <source>
        <dbReference type="EMBL" id="VFQ83915.1"/>
    </source>
</evidence>
<keyword evidence="3" id="KW-1185">Reference proteome</keyword>
<accession>A0A484M5Q3</accession>
<keyword evidence="1" id="KW-0472">Membrane</keyword>
<keyword evidence="1" id="KW-0812">Transmembrane</keyword>
<dbReference type="Proteomes" id="UP000595140">
    <property type="component" value="Unassembled WGS sequence"/>
</dbReference>
<protein>
    <submittedName>
        <fullName evidence="2">Uncharacterized protein</fullName>
    </submittedName>
</protein>
<dbReference type="OrthoDB" id="1880850at2759"/>
<dbReference type="EMBL" id="OOIL02002651">
    <property type="protein sequence ID" value="VFQ83915.1"/>
    <property type="molecule type" value="Genomic_DNA"/>
</dbReference>
<evidence type="ECO:0000256" key="1">
    <source>
        <dbReference type="SAM" id="Phobius"/>
    </source>
</evidence>
<keyword evidence="1" id="KW-1133">Transmembrane helix</keyword>
<feature type="transmembrane region" description="Helical" evidence="1">
    <location>
        <begin position="36"/>
        <end position="59"/>
    </location>
</feature>
<reference evidence="2 3" key="1">
    <citation type="submission" date="2018-04" db="EMBL/GenBank/DDBJ databases">
        <authorList>
            <person name="Vogel A."/>
        </authorList>
    </citation>
    <scope>NUCLEOTIDE SEQUENCE [LARGE SCALE GENOMIC DNA]</scope>
</reference>